<dbReference type="GO" id="GO:0015108">
    <property type="term" value="F:chloride transmembrane transporter activity"/>
    <property type="evidence" value="ECO:0007669"/>
    <property type="project" value="InterPro"/>
</dbReference>
<keyword evidence="2 6" id="KW-0812">Transmembrane</keyword>
<dbReference type="AlphaFoldDB" id="A0A376L0N7"/>
<feature type="transmembrane region" description="Helical" evidence="6">
    <location>
        <begin position="12"/>
        <end position="35"/>
    </location>
</feature>
<dbReference type="InterPro" id="IPR001807">
    <property type="entry name" value="ClC"/>
</dbReference>
<evidence type="ECO:0000256" key="1">
    <source>
        <dbReference type="ARBA" id="ARBA00004141"/>
    </source>
</evidence>
<comment type="subcellular location">
    <subcellularLocation>
        <location evidence="1">Membrane</location>
        <topology evidence="1">Multi-pass membrane protein</topology>
    </subcellularLocation>
</comment>
<evidence type="ECO:0000256" key="5">
    <source>
        <dbReference type="ARBA" id="ARBA00023136"/>
    </source>
</evidence>
<evidence type="ECO:0000256" key="2">
    <source>
        <dbReference type="ARBA" id="ARBA00022692"/>
    </source>
</evidence>
<evidence type="ECO:0000313" key="7">
    <source>
        <dbReference type="EMBL" id="STE88399.1"/>
    </source>
</evidence>
<accession>A0A376L0N7</accession>
<name>A0A376L0N7_ECOLX</name>
<keyword evidence="4" id="KW-0406">Ion transport</keyword>
<sequence length="101" mass="10830">MKGALEDQRPASLVACIAGEILLAGLGTLGGGMVLGREGPTVQIGGNIGRMVLDIFRLKGDEARHTLLATGAAAGWLRPLTRRWRVFCLLSKRCVRSFAIR</sequence>
<dbReference type="SUPFAM" id="SSF81340">
    <property type="entry name" value="Clc chloride channel"/>
    <property type="match status" value="1"/>
</dbReference>
<gene>
    <name evidence="7" type="primary">eriC</name>
    <name evidence="7" type="ORF">NCTC10418_06102</name>
</gene>
<keyword evidence="4" id="KW-0813">Transport</keyword>
<protein>
    <submittedName>
        <fullName evidence="7">Voltage-gated ClC-type chloride channel EriC</fullName>
    </submittedName>
</protein>
<dbReference type="EMBL" id="UFZQ01000001">
    <property type="protein sequence ID" value="STE88399.1"/>
    <property type="molecule type" value="Genomic_DNA"/>
</dbReference>
<keyword evidence="5 6" id="KW-0472">Membrane</keyword>
<dbReference type="GO" id="GO:0016020">
    <property type="term" value="C:membrane"/>
    <property type="evidence" value="ECO:0007669"/>
    <property type="project" value="UniProtKB-SubCell"/>
</dbReference>
<dbReference type="Gene3D" id="1.10.3080.10">
    <property type="entry name" value="Clc chloride channel"/>
    <property type="match status" value="1"/>
</dbReference>
<dbReference type="Pfam" id="PF00654">
    <property type="entry name" value="Voltage_CLC"/>
    <property type="match status" value="1"/>
</dbReference>
<evidence type="ECO:0000256" key="3">
    <source>
        <dbReference type="ARBA" id="ARBA00022989"/>
    </source>
</evidence>
<keyword evidence="3 6" id="KW-1133">Transmembrane helix</keyword>
<evidence type="ECO:0000256" key="6">
    <source>
        <dbReference type="SAM" id="Phobius"/>
    </source>
</evidence>
<dbReference type="Proteomes" id="UP000255460">
    <property type="component" value="Unassembled WGS sequence"/>
</dbReference>
<evidence type="ECO:0000313" key="8">
    <source>
        <dbReference type="Proteomes" id="UP000255460"/>
    </source>
</evidence>
<dbReference type="InterPro" id="IPR014743">
    <property type="entry name" value="Cl-channel_core"/>
</dbReference>
<organism evidence="7 8">
    <name type="scientific">Escherichia coli</name>
    <dbReference type="NCBI Taxonomy" id="562"/>
    <lineage>
        <taxon>Bacteria</taxon>
        <taxon>Pseudomonadati</taxon>
        <taxon>Pseudomonadota</taxon>
        <taxon>Gammaproteobacteria</taxon>
        <taxon>Enterobacterales</taxon>
        <taxon>Enterobacteriaceae</taxon>
        <taxon>Escherichia</taxon>
    </lineage>
</organism>
<reference evidence="7 8" key="1">
    <citation type="submission" date="2018-06" db="EMBL/GenBank/DDBJ databases">
        <authorList>
            <consortium name="Pathogen Informatics"/>
            <person name="Doyle S."/>
        </authorList>
    </citation>
    <scope>NUCLEOTIDE SEQUENCE [LARGE SCALE GENOMIC DNA]</scope>
    <source>
        <strain evidence="7 8">NCTC10418</strain>
    </source>
</reference>
<proteinExistence type="predicted"/>
<evidence type="ECO:0000256" key="4">
    <source>
        <dbReference type="ARBA" id="ARBA00023065"/>
    </source>
</evidence>